<proteinExistence type="predicted"/>
<reference evidence="1" key="1">
    <citation type="submission" date="2022-06" db="EMBL/GenBank/DDBJ databases">
        <authorList>
            <person name="Legras J.-L."/>
            <person name="Devillers H."/>
            <person name="Grondin C."/>
        </authorList>
    </citation>
    <scope>NUCLEOTIDE SEQUENCE</scope>
    <source>
        <strain evidence="1">CLIB 1444</strain>
    </source>
</reference>
<evidence type="ECO:0000313" key="1">
    <source>
        <dbReference type="EMBL" id="CAH6721327.1"/>
    </source>
</evidence>
<keyword evidence="2" id="KW-1185">Reference proteome</keyword>
<gene>
    <name evidence="1" type="ORF">CLIB1444_05S08614</name>
</gene>
<comment type="caution">
    <text evidence="1">The sequence shown here is derived from an EMBL/GenBank/DDBJ whole genome shotgun (WGS) entry which is preliminary data.</text>
</comment>
<dbReference type="Proteomes" id="UP001152531">
    <property type="component" value="Unassembled WGS sequence"/>
</dbReference>
<evidence type="ECO:0000313" key="2">
    <source>
        <dbReference type="Proteomes" id="UP001152531"/>
    </source>
</evidence>
<organism evidence="1 2">
    <name type="scientific">[Candida] jaroonii</name>
    <dbReference type="NCBI Taxonomy" id="467808"/>
    <lineage>
        <taxon>Eukaryota</taxon>
        <taxon>Fungi</taxon>
        <taxon>Dikarya</taxon>
        <taxon>Ascomycota</taxon>
        <taxon>Saccharomycotina</taxon>
        <taxon>Pichiomycetes</taxon>
        <taxon>Debaryomycetaceae</taxon>
        <taxon>Yamadazyma</taxon>
    </lineage>
</organism>
<accession>A0ACA9Y8I0</accession>
<sequence length="248" mass="26744">MAAYLITGANRGIGLAIIEQLYKDEKNLIIATVRNQSTAENLEKQYPRVKTIVINMADSYAKFESAFKLIDQFTPHGIDCLIANAGVLGEDALFESQLYDVDQYLDVMNINVGGVAKTYKAGFPYLFKTDNGVSKKFIIMSSVAGTTGGFVLGANAYGASKAAVNHLGKQIAEDNKSSGNELVKNSITILQHPGHVLSEMGADVAAIVGDEKFVSTEECAIKLVKLLNVFTVAHTGGFFDENGETMIF</sequence>
<protein>
    <submittedName>
        <fullName evidence="1">Uncharacterized oxidoreductase</fullName>
    </submittedName>
</protein>
<dbReference type="EMBL" id="CALSDN010000005">
    <property type="protein sequence ID" value="CAH6721327.1"/>
    <property type="molecule type" value="Genomic_DNA"/>
</dbReference>
<name>A0ACA9Y8I0_9ASCO</name>